<keyword evidence="2" id="KW-1185">Reference proteome</keyword>
<accession>C6MAB9</accession>
<evidence type="ECO:0000313" key="1">
    <source>
        <dbReference type="EMBL" id="EET42764.1"/>
    </source>
</evidence>
<proteinExistence type="predicted"/>
<dbReference type="AlphaFoldDB" id="C6MAB9"/>
<dbReference type="Proteomes" id="UP000005365">
    <property type="component" value="Unassembled WGS sequence"/>
</dbReference>
<evidence type="ECO:0000313" key="2">
    <source>
        <dbReference type="Proteomes" id="UP000005365"/>
    </source>
</evidence>
<protein>
    <submittedName>
        <fullName evidence="1">Uncharacterized protein</fullName>
    </submittedName>
</protein>
<reference evidence="1" key="1">
    <citation type="submission" date="2009-07" db="EMBL/GenBank/DDBJ databases">
        <authorList>
            <person name="Weinstock G."/>
            <person name="Sodergren E."/>
            <person name="Clifton S."/>
            <person name="Fulton L."/>
            <person name="Fulton B."/>
            <person name="Courtney L."/>
            <person name="Fronick C."/>
            <person name="Harrison M."/>
            <person name="Strong C."/>
            <person name="Farmer C."/>
            <person name="Delahaunty K."/>
            <person name="Markovic C."/>
            <person name="Hall O."/>
            <person name="Minx P."/>
            <person name="Tomlinson C."/>
            <person name="Mitreva M."/>
            <person name="Nelson J."/>
            <person name="Hou S."/>
            <person name="Wollam A."/>
            <person name="Pepin K.H."/>
            <person name="Johnson M."/>
            <person name="Bhonagiri V."/>
            <person name="Nash W.E."/>
            <person name="Warren W."/>
            <person name="Chinwalla A."/>
            <person name="Mardis E.R."/>
            <person name="Wilson R.K."/>
        </authorList>
    </citation>
    <scope>NUCLEOTIDE SEQUENCE [LARGE SCALE GENOMIC DNA]</scope>
    <source>
        <strain evidence="1">ATCC 29256</strain>
    </source>
</reference>
<organism evidence="1 2">
    <name type="scientific">Neisseria sicca ATCC 29256</name>
    <dbReference type="NCBI Taxonomy" id="547045"/>
    <lineage>
        <taxon>Bacteria</taxon>
        <taxon>Pseudomonadati</taxon>
        <taxon>Pseudomonadota</taxon>
        <taxon>Betaproteobacteria</taxon>
        <taxon>Neisseriales</taxon>
        <taxon>Neisseriaceae</taxon>
        <taxon>Neisseria</taxon>
    </lineage>
</organism>
<comment type="caution">
    <text evidence="1">The sequence shown here is derived from an EMBL/GenBank/DDBJ whole genome shotgun (WGS) entry which is preliminary data.</text>
</comment>
<dbReference type="EMBL" id="ACKO02000037">
    <property type="protein sequence ID" value="EET42764.1"/>
    <property type="molecule type" value="Genomic_DNA"/>
</dbReference>
<sequence>MLWYEQRQVIKYTAWFGSNSKETIPISAEHNATCLQNIVD</sequence>
<name>C6MAB9_NEISI</name>
<gene>
    <name evidence="1" type="ORF">NEISICOT_03501</name>
</gene>